<sequence>MDAGGGRVVSSGSGAVPSLEPPCPRSPPEYPDLYGKRRESTRVQMLEREIGFLQEELKLVEGLEPASRCCKEVVEFSLTNSDTFIPTYPKRGRSCGGFWEWLWSGISWLNFSWVCCCCYAFCPPDLNLPCRCTCESCIKCPECRRTCESCIKCPECRCPSCSFPKSAVGFPGLLVPAGAALGTTVPAATALGTVAAAAAAISGAAAFRNAPAIVDVENVGVRSCRGILVLVSAVEAYAVLIPVTIVIEFDMCLGTDNSKNNQNANT</sequence>
<comment type="caution">
    <text evidence="1">The sequence shown here is derived from an EMBL/GenBank/DDBJ whole genome shotgun (WGS) entry which is preliminary data.</text>
</comment>
<dbReference type="Proteomes" id="UP001057402">
    <property type="component" value="Chromosome 4"/>
</dbReference>
<protein>
    <submittedName>
        <fullName evidence="1">Uncharacterized protein</fullName>
    </submittedName>
</protein>
<reference evidence="2" key="1">
    <citation type="journal article" date="2023" name="Front. Plant Sci.">
        <title>Chromosomal-level genome assembly of Melastoma candidum provides insights into trichome evolution.</title>
        <authorList>
            <person name="Zhong Y."/>
            <person name="Wu W."/>
            <person name="Sun C."/>
            <person name="Zou P."/>
            <person name="Liu Y."/>
            <person name="Dai S."/>
            <person name="Zhou R."/>
        </authorList>
    </citation>
    <scope>NUCLEOTIDE SEQUENCE [LARGE SCALE GENOMIC DNA]</scope>
</reference>
<proteinExistence type="predicted"/>
<dbReference type="EMBL" id="CM042883">
    <property type="protein sequence ID" value="KAI4377815.1"/>
    <property type="molecule type" value="Genomic_DNA"/>
</dbReference>
<accession>A0ACB9RFY3</accession>
<gene>
    <name evidence="1" type="ORF">MLD38_015389</name>
</gene>
<name>A0ACB9RFY3_9MYRT</name>
<organism evidence="1 2">
    <name type="scientific">Melastoma candidum</name>
    <dbReference type="NCBI Taxonomy" id="119954"/>
    <lineage>
        <taxon>Eukaryota</taxon>
        <taxon>Viridiplantae</taxon>
        <taxon>Streptophyta</taxon>
        <taxon>Embryophyta</taxon>
        <taxon>Tracheophyta</taxon>
        <taxon>Spermatophyta</taxon>
        <taxon>Magnoliopsida</taxon>
        <taxon>eudicotyledons</taxon>
        <taxon>Gunneridae</taxon>
        <taxon>Pentapetalae</taxon>
        <taxon>rosids</taxon>
        <taxon>malvids</taxon>
        <taxon>Myrtales</taxon>
        <taxon>Melastomataceae</taxon>
        <taxon>Melastomatoideae</taxon>
        <taxon>Melastomateae</taxon>
        <taxon>Melastoma</taxon>
    </lineage>
</organism>
<evidence type="ECO:0000313" key="1">
    <source>
        <dbReference type="EMBL" id="KAI4377815.1"/>
    </source>
</evidence>
<keyword evidence="2" id="KW-1185">Reference proteome</keyword>
<evidence type="ECO:0000313" key="2">
    <source>
        <dbReference type="Proteomes" id="UP001057402"/>
    </source>
</evidence>